<sequence>MLPISFEVESNLLDINAVKNYGLDHYSQEFYKQLTDYCRDFLGQYFDLRNCLAIDYHYNTDFDCFDVTCMIGEFWFEQRETEVTITTKEMRSIINKVNTQGF</sequence>
<reference evidence="1" key="1">
    <citation type="submission" date="2024-06" db="EMBL/GenBank/DDBJ databases">
        <authorList>
            <person name="Yang R."/>
        </authorList>
    </citation>
    <scope>NUCLEOTIDE SEQUENCE</scope>
</reference>
<evidence type="ECO:0000313" key="1">
    <source>
        <dbReference type="EMBL" id="XDG30936.1"/>
    </source>
</evidence>
<accession>A0AB39AJN5</accession>
<dbReference type="EMBL" id="PP934186">
    <property type="protein sequence ID" value="XDG30936.1"/>
    <property type="molecule type" value="Genomic_DNA"/>
</dbReference>
<name>A0AB39AJN5_9CAUD</name>
<protein>
    <submittedName>
        <fullName evidence="1">Uncharacterized protein</fullName>
    </submittedName>
</protein>
<proteinExistence type="predicted"/>
<organism evidence="1">
    <name type="scientific">Vibrio phage P018-4</name>
    <dbReference type="NCBI Taxonomy" id="3229728"/>
    <lineage>
        <taxon>Viruses</taxon>
        <taxon>Duplodnaviria</taxon>
        <taxon>Heunggongvirae</taxon>
        <taxon>Uroviricota</taxon>
        <taxon>Caudoviricetes</taxon>
    </lineage>
</organism>